<dbReference type="InterPro" id="IPR020449">
    <property type="entry name" value="Tscrpt_reg_AraC-type_HTH"/>
</dbReference>
<dbReference type="Pfam" id="PF07883">
    <property type="entry name" value="Cupin_2"/>
    <property type="match status" value="1"/>
</dbReference>
<dbReference type="SUPFAM" id="SSF46689">
    <property type="entry name" value="Homeodomain-like"/>
    <property type="match status" value="2"/>
</dbReference>
<name>A0A0W1AUY8_9BACL</name>
<keyword evidence="6" id="KW-1185">Reference proteome</keyword>
<dbReference type="SMART" id="SM00342">
    <property type="entry name" value="HTH_ARAC"/>
    <property type="match status" value="1"/>
</dbReference>
<evidence type="ECO:0000313" key="5">
    <source>
        <dbReference type="EMBL" id="KTD85177.1"/>
    </source>
</evidence>
<dbReference type="Gene3D" id="2.60.120.10">
    <property type="entry name" value="Jelly Rolls"/>
    <property type="match status" value="1"/>
</dbReference>
<dbReference type="SUPFAM" id="SSF51215">
    <property type="entry name" value="Regulatory protein AraC"/>
    <property type="match status" value="1"/>
</dbReference>
<dbReference type="RefSeq" id="WP_060624966.1">
    <property type="nucleotide sequence ID" value="NZ_LCZJ02000029.1"/>
</dbReference>
<organism evidence="5 6">
    <name type="scientific">Paenibacillus etheri</name>
    <dbReference type="NCBI Taxonomy" id="1306852"/>
    <lineage>
        <taxon>Bacteria</taxon>
        <taxon>Bacillati</taxon>
        <taxon>Bacillota</taxon>
        <taxon>Bacilli</taxon>
        <taxon>Bacillales</taxon>
        <taxon>Paenibacillaceae</taxon>
        <taxon>Paenibacillus</taxon>
    </lineage>
</organism>
<dbReference type="Gene3D" id="1.10.10.60">
    <property type="entry name" value="Homeodomain-like"/>
    <property type="match status" value="2"/>
</dbReference>
<dbReference type="PANTHER" id="PTHR43280">
    <property type="entry name" value="ARAC-FAMILY TRANSCRIPTIONAL REGULATOR"/>
    <property type="match status" value="1"/>
</dbReference>
<dbReference type="EMBL" id="LCZJ02000029">
    <property type="protein sequence ID" value="KTD85177.1"/>
    <property type="molecule type" value="Genomic_DNA"/>
</dbReference>
<accession>A0A0W1AUY8</accession>
<dbReference type="InterPro" id="IPR013096">
    <property type="entry name" value="Cupin_2"/>
</dbReference>
<dbReference type="GO" id="GO:0043565">
    <property type="term" value="F:sequence-specific DNA binding"/>
    <property type="evidence" value="ECO:0007669"/>
    <property type="project" value="InterPro"/>
</dbReference>
<dbReference type="PROSITE" id="PS00041">
    <property type="entry name" value="HTH_ARAC_FAMILY_1"/>
    <property type="match status" value="1"/>
</dbReference>
<evidence type="ECO:0000256" key="3">
    <source>
        <dbReference type="ARBA" id="ARBA00023163"/>
    </source>
</evidence>
<proteinExistence type="predicted"/>
<dbReference type="PRINTS" id="PR00032">
    <property type="entry name" value="HTHARAC"/>
</dbReference>
<comment type="caution">
    <text evidence="5">The sequence shown here is derived from an EMBL/GenBank/DDBJ whole genome shotgun (WGS) entry which is preliminary data.</text>
</comment>
<dbReference type="Proteomes" id="UP000054709">
    <property type="component" value="Unassembled WGS sequence"/>
</dbReference>
<dbReference type="PROSITE" id="PS01124">
    <property type="entry name" value="HTH_ARAC_FAMILY_2"/>
    <property type="match status" value="1"/>
</dbReference>
<sequence>MGNVRYWLPGKGRGEIPAKLIYVSSSIYEGDWSSMRHSHNFAELFYVRSGRGNFIVENEIYPVKQDDLVIVNPNVEHTELSVSSDPLEYVVLGVEGMSFDFGDQSGSRNHEIINYRNQRDELFFYFNAMLRETENKEDNYEDICQNLLEVVVTILMRNSGHPILVVATQRVNKVCSRIKRYIDSNYSEEISLDYLAEKAHFSKYYLVHTFAKYYGMSPINYLIEVRLRASKELLETTDLSISQIAESTGFSSQSYFSQSFRRSCDLTPRDYRLLAKKSGSMTSGEMFNNSEKKS</sequence>
<dbReference type="InterPro" id="IPR014710">
    <property type="entry name" value="RmlC-like_jellyroll"/>
</dbReference>
<keyword evidence="3" id="KW-0804">Transcription</keyword>
<evidence type="ECO:0000256" key="2">
    <source>
        <dbReference type="ARBA" id="ARBA00023125"/>
    </source>
</evidence>
<gene>
    <name evidence="5" type="ORF">UQ64_21290</name>
</gene>
<dbReference type="Pfam" id="PF12833">
    <property type="entry name" value="HTH_18"/>
    <property type="match status" value="1"/>
</dbReference>
<dbReference type="InterPro" id="IPR009057">
    <property type="entry name" value="Homeodomain-like_sf"/>
</dbReference>
<evidence type="ECO:0000256" key="1">
    <source>
        <dbReference type="ARBA" id="ARBA00023015"/>
    </source>
</evidence>
<feature type="domain" description="HTH araC/xylS-type" evidence="4">
    <location>
        <begin position="176"/>
        <end position="274"/>
    </location>
</feature>
<reference evidence="5 6" key="1">
    <citation type="journal article" date="2015" name="Int. Biodeterior. Biodegradation">
        <title>Physiological and genetic screening methods for the isolation of methyl tert-butyl ether-degrading bacteria for bioremediation purposes.</title>
        <authorList>
            <person name="Guisado I.M."/>
            <person name="Purswani J."/>
            <person name="Gonzalez Lopez J."/>
            <person name="Pozo C."/>
        </authorList>
    </citation>
    <scope>NUCLEOTIDE SEQUENCE [LARGE SCALE GENOMIC DNA]</scope>
    <source>
        <strain evidence="5 6">SH7</strain>
    </source>
</reference>
<dbReference type="InterPro" id="IPR018060">
    <property type="entry name" value="HTH_AraC"/>
</dbReference>
<dbReference type="InterPro" id="IPR018062">
    <property type="entry name" value="HTH_AraC-typ_CS"/>
</dbReference>
<keyword evidence="1" id="KW-0805">Transcription regulation</keyword>
<protein>
    <recommendedName>
        <fullName evidence="4">HTH araC/xylS-type domain-containing protein</fullName>
    </recommendedName>
</protein>
<dbReference type="GO" id="GO:0003700">
    <property type="term" value="F:DNA-binding transcription factor activity"/>
    <property type="evidence" value="ECO:0007669"/>
    <property type="project" value="InterPro"/>
</dbReference>
<keyword evidence="2" id="KW-0238">DNA-binding</keyword>
<evidence type="ECO:0000313" key="6">
    <source>
        <dbReference type="Proteomes" id="UP000054709"/>
    </source>
</evidence>
<dbReference type="PANTHER" id="PTHR43280:SF2">
    <property type="entry name" value="HTH-TYPE TRANSCRIPTIONAL REGULATOR EXSA"/>
    <property type="match status" value="1"/>
</dbReference>
<dbReference type="AlphaFoldDB" id="A0A0W1AUY8"/>
<evidence type="ECO:0000259" key="4">
    <source>
        <dbReference type="PROSITE" id="PS01124"/>
    </source>
</evidence>
<dbReference type="InterPro" id="IPR037923">
    <property type="entry name" value="HTH-like"/>
</dbReference>